<proteinExistence type="predicted"/>
<sequence>MRPINKSKHAGDSQNASESCATTGNARDTAKNDRIAVQTDIIDKLKAEIVEKRACITKLQTNLDQCRTENTRLQSEYLRSHEMVSDMAALNASLLQENSARTTENSSLQRKNAELATEIDALRDESDEICIENKEQHNLILAMLPELNRQNELIGELEDRHRRLFLKHAKLQVVVQQLTDDQSILDEIDNDNQQYVSENRRISQDVSESISRYNDKL</sequence>
<evidence type="ECO:0000256" key="1">
    <source>
        <dbReference type="SAM" id="Coils"/>
    </source>
</evidence>
<evidence type="ECO:0000313" key="4">
    <source>
        <dbReference type="Proteomes" id="UP001140172"/>
    </source>
</evidence>
<evidence type="ECO:0000256" key="2">
    <source>
        <dbReference type="SAM" id="MobiDB-lite"/>
    </source>
</evidence>
<feature type="region of interest" description="Disordered" evidence="2">
    <location>
        <begin position="1"/>
        <end position="27"/>
    </location>
</feature>
<dbReference type="Proteomes" id="UP001140172">
    <property type="component" value="Unassembled WGS sequence"/>
</dbReference>
<dbReference type="OrthoDB" id="5575761at2759"/>
<feature type="coiled-coil region" evidence="1">
    <location>
        <begin position="42"/>
        <end position="76"/>
    </location>
</feature>
<keyword evidence="4" id="KW-1185">Reference proteome</keyword>
<gene>
    <name evidence="3" type="ORF">GGI15_003793</name>
</gene>
<protein>
    <submittedName>
        <fullName evidence="3">Uncharacterized protein</fullName>
    </submittedName>
</protein>
<dbReference type="AlphaFoldDB" id="A0A9W8H7U8"/>
<evidence type="ECO:0000313" key="3">
    <source>
        <dbReference type="EMBL" id="KAJ2779705.1"/>
    </source>
</evidence>
<feature type="non-terminal residue" evidence="3">
    <location>
        <position position="217"/>
    </location>
</feature>
<keyword evidence="1" id="KW-0175">Coiled coil</keyword>
<name>A0A9W8H7U8_9FUNG</name>
<accession>A0A9W8H7U8</accession>
<feature type="compositionally biased region" description="Polar residues" evidence="2">
    <location>
        <begin position="12"/>
        <end position="26"/>
    </location>
</feature>
<comment type="caution">
    <text evidence="3">The sequence shown here is derived from an EMBL/GenBank/DDBJ whole genome shotgun (WGS) entry which is preliminary data.</text>
</comment>
<organism evidence="3 4">
    <name type="scientific">Coemansia interrupta</name>
    <dbReference type="NCBI Taxonomy" id="1126814"/>
    <lineage>
        <taxon>Eukaryota</taxon>
        <taxon>Fungi</taxon>
        <taxon>Fungi incertae sedis</taxon>
        <taxon>Zoopagomycota</taxon>
        <taxon>Kickxellomycotina</taxon>
        <taxon>Kickxellomycetes</taxon>
        <taxon>Kickxellales</taxon>
        <taxon>Kickxellaceae</taxon>
        <taxon>Coemansia</taxon>
    </lineage>
</organism>
<dbReference type="EMBL" id="JANBUM010000285">
    <property type="protein sequence ID" value="KAJ2779705.1"/>
    <property type="molecule type" value="Genomic_DNA"/>
</dbReference>
<reference evidence="3" key="1">
    <citation type="submission" date="2022-07" db="EMBL/GenBank/DDBJ databases">
        <title>Phylogenomic reconstructions and comparative analyses of Kickxellomycotina fungi.</title>
        <authorList>
            <person name="Reynolds N.K."/>
            <person name="Stajich J.E."/>
            <person name="Barry K."/>
            <person name="Grigoriev I.V."/>
            <person name="Crous P."/>
            <person name="Smith M.E."/>
        </authorList>
    </citation>
    <scope>NUCLEOTIDE SEQUENCE</scope>
    <source>
        <strain evidence="3">BCRC 34489</strain>
    </source>
</reference>